<evidence type="ECO:0000256" key="1">
    <source>
        <dbReference type="ARBA" id="ARBA00004123"/>
    </source>
</evidence>
<keyword evidence="2" id="KW-0238">DNA-binding</keyword>
<dbReference type="AlphaFoldDB" id="A0A7S1BVE4"/>
<organism evidence="7">
    <name type="scientific">Corethron hystrix</name>
    <dbReference type="NCBI Taxonomy" id="216773"/>
    <lineage>
        <taxon>Eukaryota</taxon>
        <taxon>Sar</taxon>
        <taxon>Stramenopiles</taxon>
        <taxon>Ochrophyta</taxon>
        <taxon>Bacillariophyta</taxon>
        <taxon>Coscinodiscophyceae</taxon>
        <taxon>Corethrophycidae</taxon>
        <taxon>Corethrales</taxon>
        <taxon>Corethraceae</taxon>
        <taxon>Corethron</taxon>
    </lineage>
</organism>
<dbReference type="GO" id="GO:0005634">
    <property type="term" value="C:nucleus"/>
    <property type="evidence" value="ECO:0007669"/>
    <property type="project" value="UniProtKB-SubCell"/>
</dbReference>
<keyword evidence="3" id="KW-0539">Nucleus</keyword>
<evidence type="ECO:0000256" key="2">
    <source>
        <dbReference type="ARBA" id="ARBA00023125"/>
    </source>
</evidence>
<evidence type="ECO:0000259" key="6">
    <source>
        <dbReference type="SMART" id="SM00415"/>
    </source>
</evidence>
<dbReference type="FunFam" id="1.10.10.10:FF:000479">
    <property type="entry name" value="Predicted protein"/>
    <property type="match status" value="1"/>
</dbReference>
<dbReference type="InterPro" id="IPR000232">
    <property type="entry name" value="HSF_DNA-bd"/>
</dbReference>
<gene>
    <name evidence="7" type="ORF">CHYS00102_LOCUS26349</name>
</gene>
<dbReference type="Pfam" id="PF00447">
    <property type="entry name" value="HSF_DNA-bind"/>
    <property type="match status" value="1"/>
</dbReference>
<feature type="compositionally biased region" description="Polar residues" evidence="5">
    <location>
        <begin position="366"/>
        <end position="381"/>
    </location>
</feature>
<dbReference type="SMART" id="SM00415">
    <property type="entry name" value="HSF"/>
    <property type="match status" value="1"/>
</dbReference>
<comment type="subcellular location">
    <subcellularLocation>
        <location evidence="1">Nucleus</location>
    </subcellularLocation>
</comment>
<dbReference type="InterPro" id="IPR036390">
    <property type="entry name" value="WH_DNA-bd_sf"/>
</dbReference>
<dbReference type="SUPFAM" id="SSF46785">
    <property type="entry name" value="Winged helix' DNA-binding domain"/>
    <property type="match status" value="1"/>
</dbReference>
<dbReference type="GO" id="GO:0043565">
    <property type="term" value="F:sequence-specific DNA binding"/>
    <property type="evidence" value="ECO:0007669"/>
    <property type="project" value="InterPro"/>
</dbReference>
<dbReference type="EMBL" id="HBFR01036107">
    <property type="protein sequence ID" value="CAD8899133.1"/>
    <property type="molecule type" value="Transcribed_RNA"/>
</dbReference>
<dbReference type="Gene3D" id="1.10.10.10">
    <property type="entry name" value="Winged helix-like DNA-binding domain superfamily/Winged helix DNA-binding domain"/>
    <property type="match status" value="1"/>
</dbReference>
<feature type="domain" description="HSF-type DNA-binding" evidence="6">
    <location>
        <begin position="193"/>
        <end position="289"/>
    </location>
</feature>
<evidence type="ECO:0000256" key="3">
    <source>
        <dbReference type="ARBA" id="ARBA00023242"/>
    </source>
</evidence>
<name>A0A7S1BVE4_9STRA</name>
<evidence type="ECO:0000256" key="4">
    <source>
        <dbReference type="RuleBase" id="RU004020"/>
    </source>
</evidence>
<dbReference type="PANTHER" id="PTHR10015">
    <property type="entry name" value="HEAT SHOCK TRANSCRIPTION FACTOR"/>
    <property type="match status" value="1"/>
</dbReference>
<comment type="similarity">
    <text evidence="4">Belongs to the HSF family.</text>
</comment>
<accession>A0A7S1BVE4</accession>
<proteinExistence type="inferred from homology"/>
<dbReference type="GO" id="GO:0003700">
    <property type="term" value="F:DNA-binding transcription factor activity"/>
    <property type="evidence" value="ECO:0007669"/>
    <property type="project" value="InterPro"/>
</dbReference>
<dbReference type="InterPro" id="IPR036388">
    <property type="entry name" value="WH-like_DNA-bd_sf"/>
</dbReference>
<feature type="region of interest" description="Disordered" evidence="5">
    <location>
        <begin position="366"/>
        <end position="400"/>
    </location>
</feature>
<evidence type="ECO:0000256" key="5">
    <source>
        <dbReference type="SAM" id="MobiDB-lite"/>
    </source>
</evidence>
<dbReference type="PANTHER" id="PTHR10015:SF206">
    <property type="entry name" value="HSF-TYPE DNA-BINDING DOMAIN-CONTAINING PROTEIN"/>
    <property type="match status" value="1"/>
</dbReference>
<evidence type="ECO:0000313" key="7">
    <source>
        <dbReference type="EMBL" id="CAD8899133.1"/>
    </source>
</evidence>
<reference evidence="7" key="1">
    <citation type="submission" date="2021-01" db="EMBL/GenBank/DDBJ databases">
        <authorList>
            <person name="Corre E."/>
            <person name="Pelletier E."/>
            <person name="Niang G."/>
            <person name="Scheremetjew M."/>
            <person name="Finn R."/>
            <person name="Kale V."/>
            <person name="Holt S."/>
            <person name="Cochrane G."/>
            <person name="Meng A."/>
            <person name="Brown T."/>
            <person name="Cohen L."/>
        </authorList>
    </citation>
    <scope>NUCLEOTIDE SEQUENCE</scope>
    <source>
        <strain evidence="7">308</strain>
    </source>
</reference>
<sequence length="511" mass="58080">MGTIMSKKDHSPAARRNCNIPNERDECEYGGQKPMQNHPIKIIGSVDKNFPSQMNPVTRFQNFLSSETNIEDYFGEKLICSLAKDSSRHVSAIQNENGTVDKHVSQMTSLCMSDQEPQIHSIVTSKHSTGSKSSSSFSTHLIDLADKNSNTISTSSKNSKSNVNDQKYKNFTCLYQNCFPFQKRTGKGHCGLQFPEKLHIILQASHLAGLNSNVVSWRMCGQAFSVIDRGAFVNTILRKYFKQTKWSSFQRQLRAYGFQNCIHGKDETCYYHKNFLREFPELCSEIKRIGVKKRKSAYISNNEDWQYFCDLPYVEKTESTETINSEVEKIEISKKISTVINETKKMKICQGTEKCPVEMLRVDNSTKSVDGSKRNCQTNPEHNSDNICFPPKSHRKSTSVISDDSSAHLQNGSQVENYSYSPYSIIENVQLQTKPSKSNNCSEIKQENNILLEHTQSCSQYHSQPPKGVQKENVFSKNDINAFNLVNRVSADLDDIDEMISDLFFPKTPFS</sequence>
<protein>
    <recommendedName>
        <fullName evidence="6">HSF-type DNA-binding domain-containing protein</fullName>
    </recommendedName>
</protein>